<dbReference type="KEGG" id="alm:AO498_04010"/>
<dbReference type="EMBL" id="CP012836">
    <property type="protein sequence ID" value="AMQ55556.1"/>
    <property type="molecule type" value="Genomic_DNA"/>
</dbReference>
<accession>A0A142EKA1</accession>
<evidence type="ECO:0000313" key="3">
    <source>
        <dbReference type="Proteomes" id="UP000073816"/>
    </source>
</evidence>
<keyword evidence="1" id="KW-0175">Coiled coil</keyword>
<proteinExistence type="predicted"/>
<dbReference type="AlphaFoldDB" id="A0A142EKA1"/>
<gene>
    <name evidence="2" type="ORF">AO498_04010</name>
</gene>
<evidence type="ECO:0000313" key="2">
    <source>
        <dbReference type="EMBL" id="AMQ55556.1"/>
    </source>
</evidence>
<feature type="coiled-coil region" evidence="1">
    <location>
        <begin position="24"/>
        <end position="65"/>
    </location>
</feature>
<protein>
    <submittedName>
        <fullName evidence="2">Uncharacterized protein</fullName>
    </submittedName>
</protein>
<reference evidence="3" key="1">
    <citation type="submission" date="2015-09" db="EMBL/GenBank/DDBJ databases">
        <title>Complete sequence of Algoriphagus sp. M8-2.</title>
        <authorList>
            <person name="Shintani M."/>
        </authorList>
    </citation>
    <scope>NUCLEOTIDE SEQUENCE [LARGE SCALE GENOMIC DNA]</scope>
    <source>
        <strain evidence="3">M8-2</strain>
    </source>
</reference>
<keyword evidence="3" id="KW-1185">Reference proteome</keyword>
<name>A0A142EKA1_9BACT</name>
<dbReference type="PATRIC" id="fig|1727163.4.peg.834"/>
<evidence type="ECO:0000256" key="1">
    <source>
        <dbReference type="SAM" id="Coils"/>
    </source>
</evidence>
<reference evidence="2 3" key="2">
    <citation type="journal article" date="2016" name="Genome Announc.">
        <title>Complete Genome Sequence of Algoriphagus sp. Strain M8-2, Isolated from a Brackish Lake.</title>
        <authorList>
            <person name="Muraguchi Y."/>
            <person name="Kushimoto K."/>
            <person name="Ohtsubo Y."/>
            <person name="Suzuki T."/>
            <person name="Dohra H."/>
            <person name="Kimbara K."/>
            <person name="Shintani M."/>
        </authorList>
    </citation>
    <scope>NUCLEOTIDE SEQUENCE [LARGE SCALE GENOMIC DNA]</scope>
    <source>
        <strain evidence="2 3">M8-2</strain>
    </source>
</reference>
<sequence>MKRTELKELIREILLSEFQRNKDVESKINEFGELNDEIDRVKNQLEGLRKRYSQLEDELRPILENLYQFNQKSVQTERYLVSIKRMGYEKTNYRYKEVFEESLDKVNKNTRMILENLLESTKTLSKVVSSIGVQSIGENFFRNMVQKIKGVFQMIFPQLKSTQTEMDNLQRISKMMMK</sequence>
<dbReference type="STRING" id="1727163.AO498_04010"/>
<dbReference type="RefSeq" id="WP_067544019.1">
    <property type="nucleotide sequence ID" value="NZ_CP012836.1"/>
</dbReference>
<organism evidence="2 3">
    <name type="scientific">Algoriphagus sanaruensis</name>
    <dbReference type="NCBI Taxonomy" id="1727163"/>
    <lineage>
        <taxon>Bacteria</taxon>
        <taxon>Pseudomonadati</taxon>
        <taxon>Bacteroidota</taxon>
        <taxon>Cytophagia</taxon>
        <taxon>Cytophagales</taxon>
        <taxon>Cyclobacteriaceae</taxon>
        <taxon>Algoriphagus</taxon>
    </lineage>
</organism>
<dbReference type="Proteomes" id="UP000073816">
    <property type="component" value="Chromosome"/>
</dbReference>